<evidence type="ECO:0000256" key="1">
    <source>
        <dbReference type="ARBA" id="ARBA00048287"/>
    </source>
</evidence>
<dbReference type="InterPro" id="IPR000286">
    <property type="entry name" value="HDACs"/>
</dbReference>
<dbReference type="InterPro" id="IPR037138">
    <property type="entry name" value="His_deacetylse_dom_sf"/>
</dbReference>
<dbReference type="InterPro" id="IPR023696">
    <property type="entry name" value="Ureohydrolase_dom_sf"/>
</dbReference>
<protein>
    <submittedName>
        <fullName evidence="4">Hist_deacetyl domain-containing protein</fullName>
    </submittedName>
</protein>
<evidence type="ECO:0000313" key="3">
    <source>
        <dbReference type="Proteomes" id="UP000025227"/>
    </source>
</evidence>
<dbReference type="PANTHER" id="PTHR10625:SF1">
    <property type="entry name" value="HISTONE DEACETYLASE DOMAIN-CONTAINING PROTEIN"/>
    <property type="match status" value="1"/>
</dbReference>
<dbReference type="Pfam" id="PF00850">
    <property type="entry name" value="Hist_deacetyl"/>
    <property type="match status" value="1"/>
</dbReference>
<feature type="domain" description="Histone deacetylase" evidence="2">
    <location>
        <begin position="29"/>
        <end position="319"/>
    </location>
</feature>
<proteinExistence type="predicted"/>
<accession>A0A7I4Y822</accession>
<dbReference type="SUPFAM" id="SSF52768">
    <property type="entry name" value="Arginase/deacetylase"/>
    <property type="match status" value="1"/>
</dbReference>
<keyword evidence="3" id="KW-1185">Reference proteome</keyword>
<dbReference type="GO" id="GO:0000118">
    <property type="term" value="C:histone deacetylase complex"/>
    <property type="evidence" value="ECO:0007669"/>
    <property type="project" value="TreeGrafter"/>
</dbReference>
<dbReference type="GO" id="GO:0040029">
    <property type="term" value="P:epigenetic regulation of gene expression"/>
    <property type="evidence" value="ECO:0007669"/>
    <property type="project" value="TreeGrafter"/>
</dbReference>
<dbReference type="PANTHER" id="PTHR10625">
    <property type="entry name" value="HISTONE DEACETYLASE HDAC1-RELATED"/>
    <property type="match status" value="1"/>
</dbReference>
<dbReference type="PRINTS" id="PR01270">
    <property type="entry name" value="HDASUPER"/>
</dbReference>
<dbReference type="Proteomes" id="UP000025227">
    <property type="component" value="Unplaced"/>
</dbReference>
<evidence type="ECO:0000259" key="2">
    <source>
        <dbReference type="Pfam" id="PF00850"/>
    </source>
</evidence>
<dbReference type="WBParaSite" id="HCON_00061070-00001">
    <property type="protein sequence ID" value="HCON_00061070-00001"/>
    <property type="gene ID" value="HCON_00061070"/>
</dbReference>
<sequence length="506" mass="58264">SFSMPSAQFGYVYDERMLKHKCNYDCTMAECPERMALIYERLLRDELLKDAIKIEARDAADEELMLIHPGELVNELESLQTDEECEEYCRDKEILWLCPDSAKAARVAVGGTIELVKANVQGKVGNSFAIVRPPGHHAFGKTPQGYCLYNNVAIAAKYAAEKLKLKKVAVVDFDYHAGNGTHYCLRDDQRFHFTSFHSYHHGAFWPFKDEFDYSTEYDNTLMFPLNGAMNTESDFVSAFHHILIPMLKEWKPELIIVSAGFDSGFFDIMLEEGQGIKAHGFGHMVRLLDTVCPNRVVAVLEGGYFPANYTESAAMMVRGLKGLPLPHLTLERLSPAFKETLWNNIVHHSRQYTSIRKWLEKLQSNQKLQGYAEYRIHPSVHLGKGVRELWEEVKRSRSVRTREWFPELTPEQKKLAIETIAAYVEDYDYKTPTKPPVEEFLLGQMLWTERSHVESFANSAPICLRFIEDFTDFIEGKKRSMMICDRILMNIKDYEAAMCQCNAKWI</sequence>
<reference evidence="4" key="1">
    <citation type="submission" date="2020-12" db="UniProtKB">
        <authorList>
            <consortium name="WormBaseParasite"/>
        </authorList>
    </citation>
    <scope>IDENTIFICATION</scope>
    <source>
        <strain evidence="4">MHco3</strain>
    </source>
</reference>
<dbReference type="InterPro" id="IPR023801">
    <property type="entry name" value="His_deacetylse_dom"/>
</dbReference>
<comment type="catalytic activity">
    <reaction evidence="1">
        <text>N(6)-acetyl-L-lysyl-[histone] + H2O = L-lysyl-[histone] + acetate</text>
        <dbReference type="Rhea" id="RHEA:58196"/>
        <dbReference type="Rhea" id="RHEA-COMP:9845"/>
        <dbReference type="Rhea" id="RHEA-COMP:11338"/>
        <dbReference type="ChEBI" id="CHEBI:15377"/>
        <dbReference type="ChEBI" id="CHEBI:29969"/>
        <dbReference type="ChEBI" id="CHEBI:30089"/>
        <dbReference type="ChEBI" id="CHEBI:61930"/>
        <dbReference type="EC" id="3.5.1.98"/>
    </reaction>
</comment>
<dbReference type="OrthoDB" id="424012at2759"/>
<dbReference type="AlphaFoldDB" id="A0A7I4Y822"/>
<name>A0A7I4Y822_HAECO</name>
<dbReference type="GO" id="GO:0141221">
    <property type="term" value="F:histone deacetylase activity, hydrolytic mechanism"/>
    <property type="evidence" value="ECO:0007669"/>
    <property type="project" value="UniProtKB-EC"/>
</dbReference>
<evidence type="ECO:0000313" key="4">
    <source>
        <dbReference type="WBParaSite" id="HCON_00061070-00001"/>
    </source>
</evidence>
<organism evidence="3 4">
    <name type="scientific">Haemonchus contortus</name>
    <name type="common">Barber pole worm</name>
    <dbReference type="NCBI Taxonomy" id="6289"/>
    <lineage>
        <taxon>Eukaryota</taxon>
        <taxon>Metazoa</taxon>
        <taxon>Ecdysozoa</taxon>
        <taxon>Nematoda</taxon>
        <taxon>Chromadorea</taxon>
        <taxon>Rhabditida</taxon>
        <taxon>Rhabditina</taxon>
        <taxon>Rhabditomorpha</taxon>
        <taxon>Strongyloidea</taxon>
        <taxon>Trichostrongylidae</taxon>
        <taxon>Haemonchus</taxon>
    </lineage>
</organism>
<dbReference type="Gene3D" id="3.40.800.20">
    <property type="entry name" value="Histone deacetylase domain"/>
    <property type="match status" value="1"/>
</dbReference>